<dbReference type="Pfam" id="PF12804">
    <property type="entry name" value="NTP_transf_3"/>
    <property type="match status" value="1"/>
</dbReference>
<evidence type="ECO:0000313" key="2">
    <source>
        <dbReference type="EMBL" id="OYO14769.1"/>
    </source>
</evidence>
<dbReference type="GO" id="GO:0016779">
    <property type="term" value="F:nucleotidyltransferase activity"/>
    <property type="evidence" value="ECO:0007669"/>
    <property type="project" value="UniProtKB-ARBA"/>
</dbReference>
<dbReference type="InterPro" id="IPR025877">
    <property type="entry name" value="MobA-like_NTP_Trfase"/>
</dbReference>
<dbReference type="Gene3D" id="3.90.550.10">
    <property type="entry name" value="Spore Coat Polysaccharide Biosynthesis Protein SpsA, Chain A"/>
    <property type="match status" value="1"/>
</dbReference>
<reference evidence="2 3" key="1">
    <citation type="submission" date="2017-07" db="EMBL/GenBank/DDBJ databases">
        <title>Draft whole genome sequences of clinical Proprionibacteriaceae strains.</title>
        <authorList>
            <person name="Bernier A.-M."/>
            <person name="Bernard K."/>
            <person name="Domingo M.-C."/>
        </authorList>
    </citation>
    <scope>NUCLEOTIDE SEQUENCE [LARGE SCALE GENOMIC DNA]</scope>
    <source>
        <strain evidence="2 3">NML 030167</strain>
    </source>
</reference>
<organism evidence="2 3">
    <name type="scientific">Enemella evansiae</name>
    <dbReference type="NCBI Taxonomy" id="2016499"/>
    <lineage>
        <taxon>Bacteria</taxon>
        <taxon>Bacillati</taxon>
        <taxon>Actinomycetota</taxon>
        <taxon>Actinomycetes</taxon>
        <taxon>Propionibacteriales</taxon>
        <taxon>Propionibacteriaceae</taxon>
        <taxon>Enemella</taxon>
    </lineage>
</organism>
<dbReference type="Proteomes" id="UP000215896">
    <property type="component" value="Unassembled WGS sequence"/>
</dbReference>
<dbReference type="OrthoDB" id="4427994at2"/>
<keyword evidence="3" id="KW-1185">Reference proteome</keyword>
<dbReference type="PANTHER" id="PTHR43777">
    <property type="entry name" value="MOLYBDENUM COFACTOR CYTIDYLYLTRANSFERASE"/>
    <property type="match status" value="1"/>
</dbReference>
<name>A0A255GG05_9ACTN</name>
<dbReference type="RefSeq" id="WP_094405434.1">
    <property type="nucleotide sequence ID" value="NZ_NMVO01000012.1"/>
</dbReference>
<proteinExistence type="predicted"/>
<gene>
    <name evidence="2" type="ORF">CGZ94_09450</name>
</gene>
<evidence type="ECO:0000259" key="1">
    <source>
        <dbReference type="Pfam" id="PF12804"/>
    </source>
</evidence>
<dbReference type="AlphaFoldDB" id="A0A255GG05"/>
<dbReference type="PANTHER" id="PTHR43777:SF1">
    <property type="entry name" value="MOLYBDENUM COFACTOR CYTIDYLYLTRANSFERASE"/>
    <property type="match status" value="1"/>
</dbReference>
<protein>
    <submittedName>
        <fullName evidence="2">Molybdopterin-guanine dinucleotide biosynthesis protein MobA</fullName>
    </submittedName>
</protein>
<sequence>MIAGLLLAAGAGRRMGQPKALVRGEDGVPWVCRSAQVLLDGGCQPVLAVLGAAADEAQAELPDPVTAVIAPDWAEGMGASLRAGLSALAGIPATAVLISLVDTPGVNPAIVHRLREAAGEDETVLLRADYGTGPAHPVLIGHAHWAEAARVATGDQGARELLTGDGVRLIPCADLGDGADIDHPQAGIDTRNE</sequence>
<feature type="domain" description="MobA-like NTP transferase" evidence="1">
    <location>
        <begin position="4"/>
        <end position="163"/>
    </location>
</feature>
<dbReference type="InterPro" id="IPR029044">
    <property type="entry name" value="Nucleotide-diphossugar_trans"/>
</dbReference>
<dbReference type="SUPFAM" id="SSF53448">
    <property type="entry name" value="Nucleotide-diphospho-sugar transferases"/>
    <property type="match status" value="1"/>
</dbReference>
<accession>A0A255GG05</accession>
<dbReference type="EMBL" id="NMVO01000012">
    <property type="protein sequence ID" value="OYO14769.1"/>
    <property type="molecule type" value="Genomic_DNA"/>
</dbReference>
<dbReference type="CDD" id="cd04182">
    <property type="entry name" value="GT_2_like_f"/>
    <property type="match status" value="1"/>
</dbReference>
<comment type="caution">
    <text evidence="2">The sequence shown here is derived from an EMBL/GenBank/DDBJ whole genome shotgun (WGS) entry which is preliminary data.</text>
</comment>
<evidence type="ECO:0000313" key="3">
    <source>
        <dbReference type="Proteomes" id="UP000215896"/>
    </source>
</evidence>